<reference evidence="1" key="1">
    <citation type="submission" date="2021-02" db="EMBL/GenBank/DDBJ databases">
        <title>Comparative genomics reveals that relaxation of natural selection precedes convergent phenotypic evolution of cavefish.</title>
        <authorList>
            <person name="Peng Z."/>
        </authorList>
    </citation>
    <scope>NUCLEOTIDE SEQUENCE</scope>
    <source>
        <tissue evidence="1">Muscle</tissue>
    </source>
</reference>
<dbReference type="EMBL" id="JAFHDT010000017">
    <property type="protein sequence ID" value="KAI7797619.1"/>
    <property type="molecule type" value="Genomic_DNA"/>
</dbReference>
<dbReference type="AlphaFoldDB" id="A0A9W7TKG1"/>
<name>A0A9W7TKG1_TRIRA</name>
<evidence type="ECO:0000313" key="1">
    <source>
        <dbReference type="EMBL" id="KAI7797619.1"/>
    </source>
</evidence>
<keyword evidence="2" id="KW-1185">Reference proteome</keyword>
<proteinExistence type="predicted"/>
<feature type="non-terminal residue" evidence="1">
    <location>
        <position position="1"/>
    </location>
</feature>
<protein>
    <submittedName>
        <fullName evidence="1">Uncharacterized protein</fullName>
    </submittedName>
</protein>
<accession>A0A9W7TKG1</accession>
<comment type="caution">
    <text evidence="1">The sequence shown here is derived from an EMBL/GenBank/DDBJ whole genome shotgun (WGS) entry which is preliminary data.</text>
</comment>
<feature type="non-terminal residue" evidence="1">
    <location>
        <position position="64"/>
    </location>
</feature>
<evidence type="ECO:0000313" key="2">
    <source>
        <dbReference type="Proteomes" id="UP001059041"/>
    </source>
</evidence>
<dbReference type="Proteomes" id="UP001059041">
    <property type="component" value="Linkage Group LG17"/>
</dbReference>
<gene>
    <name evidence="1" type="ORF">IRJ41_019503</name>
</gene>
<organism evidence="1 2">
    <name type="scientific">Triplophysa rosa</name>
    <name type="common">Cave loach</name>
    <dbReference type="NCBI Taxonomy" id="992332"/>
    <lineage>
        <taxon>Eukaryota</taxon>
        <taxon>Metazoa</taxon>
        <taxon>Chordata</taxon>
        <taxon>Craniata</taxon>
        <taxon>Vertebrata</taxon>
        <taxon>Euteleostomi</taxon>
        <taxon>Actinopterygii</taxon>
        <taxon>Neopterygii</taxon>
        <taxon>Teleostei</taxon>
        <taxon>Ostariophysi</taxon>
        <taxon>Cypriniformes</taxon>
        <taxon>Nemacheilidae</taxon>
        <taxon>Triplophysa</taxon>
    </lineage>
</organism>
<sequence>AGQRGQHIYNPVTTHHEEHLLNAKAPSAGLRTTLLLSFLVAPLKDTFNKHTHTHIHSTVANRRL</sequence>